<evidence type="ECO:0000313" key="2">
    <source>
        <dbReference type="EMBL" id="MEQ5842263.1"/>
    </source>
</evidence>
<gene>
    <name evidence="2" type="ORF">N0A02_22725</name>
</gene>
<dbReference type="Pfam" id="PF01402">
    <property type="entry name" value="RHH_1"/>
    <property type="match status" value="1"/>
</dbReference>
<name>A0ABV1LSF2_9BURK</name>
<dbReference type="InterPro" id="IPR010985">
    <property type="entry name" value="Ribbon_hlx_hlx"/>
</dbReference>
<sequence length="72" mass="8412">MSPIVVDLAEEQIEALAVLAKRERRSRAAVIREAIDAYITQHQRALEVDVFGMWKGREVDGLEYQRRLRSDW</sequence>
<dbReference type="InterPro" id="IPR002145">
    <property type="entry name" value="CopG"/>
</dbReference>
<dbReference type="Proteomes" id="UP001469089">
    <property type="component" value="Unassembled WGS sequence"/>
</dbReference>
<reference evidence="2 3" key="1">
    <citation type="journal article" date="2024" name="Chem. Sci.">
        <title>Discovery of a lagriamide polyketide by integrated genome mining, isotopic labeling, and untargeted metabolomics.</title>
        <authorList>
            <person name="Fergusson C.H."/>
            <person name="Saulog J."/>
            <person name="Paulo B.S."/>
            <person name="Wilson D.M."/>
            <person name="Liu D.Y."/>
            <person name="Morehouse N.J."/>
            <person name="Waterworth S."/>
            <person name="Barkei J."/>
            <person name="Gray C.A."/>
            <person name="Kwan J.C."/>
            <person name="Eustaquio A.S."/>
            <person name="Linington R.G."/>
        </authorList>
    </citation>
    <scope>NUCLEOTIDE SEQUENCE [LARGE SCALE GENOMIC DNA]</scope>
    <source>
        <strain evidence="2 3">RL17-338-BIF-B</strain>
    </source>
</reference>
<dbReference type="InterPro" id="IPR013321">
    <property type="entry name" value="Arc_rbn_hlx_hlx"/>
</dbReference>
<keyword evidence="3" id="KW-1185">Reference proteome</keyword>
<dbReference type="SUPFAM" id="SSF47598">
    <property type="entry name" value="Ribbon-helix-helix"/>
    <property type="match status" value="1"/>
</dbReference>
<accession>A0ABV1LSF2</accession>
<protein>
    <submittedName>
        <fullName evidence="2">Ribbon-helix-helix domain-containing protein</fullName>
    </submittedName>
</protein>
<organism evidence="2 3">
    <name type="scientific">Paraburkholderia acidicola</name>
    <dbReference type="NCBI Taxonomy" id="1912599"/>
    <lineage>
        <taxon>Bacteria</taxon>
        <taxon>Pseudomonadati</taxon>
        <taxon>Pseudomonadota</taxon>
        <taxon>Betaproteobacteria</taxon>
        <taxon>Burkholderiales</taxon>
        <taxon>Burkholderiaceae</taxon>
        <taxon>Paraburkholderia</taxon>
    </lineage>
</organism>
<dbReference type="CDD" id="cd21631">
    <property type="entry name" value="RHH_CopG_NikR-like"/>
    <property type="match status" value="1"/>
</dbReference>
<comment type="caution">
    <text evidence="2">The sequence shown here is derived from an EMBL/GenBank/DDBJ whole genome shotgun (WGS) entry which is preliminary data.</text>
</comment>
<proteinExistence type="predicted"/>
<evidence type="ECO:0000313" key="3">
    <source>
        <dbReference type="Proteomes" id="UP001469089"/>
    </source>
</evidence>
<dbReference type="Gene3D" id="1.10.1220.10">
    <property type="entry name" value="Met repressor-like"/>
    <property type="match status" value="1"/>
</dbReference>
<feature type="domain" description="Ribbon-helix-helix protein CopG" evidence="1">
    <location>
        <begin position="8"/>
        <end position="41"/>
    </location>
</feature>
<dbReference type="EMBL" id="JAOALG010000002">
    <property type="protein sequence ID" value="MEQ5842263.1"/>
    <property type="molecule type" value="Genomic_DNA"/>
</dbReference>
<evidence type="ECO:0000259" key="1">
    <source>
        <dbReference type="Pfam" id="PF01402"/>
    </source>
</evidence>